<keyword evidence="1" id="KW-0732">Signal</keyword>
<dbReference type="SMART" id="SM00198">
    <property type="entry name" value="SCP"/>
    <property type="match status" value="1"/>
</dbReference>
<evidence type="ECO:0000313" key="4">
    <source>
        <dbReference type="Proteomes" id="UP001201262"/>
    </source>
</evidence>
<dbReference type="InterPro" id="IPR035940">
    <property type="entry name" value="CAP_sf"/>
</dbReference>
<dbReference type="SUPFAM" id="SSF55797">
    <property type="entry name" value="PR-1-like"/>
    <property type="match status" value="1"/>
</dbReference>
<dbReference type="EMBL" id="JAJTJA010000002">
    <property type="protein sequence ID" value="KAH8703409.1"/>
    <property type="molecule type" value="Genomic_DNA"/>
</dbReference>
<dbReference type="InterPro" id="IPR001283">
    <property type="entry name" value="CRISP-related"/>
</dbReference>
<reference evidence="3" key="1">
    <citation type="submission" date="2021-12" db="EMBL/GenBank/DDBJ databases">
        <title>Convergent genome expansion in fungi linked to evolution of root-endophyte symbiosis.</title>
        <authorList>
            <consortium name="DOE Joint Genome Institute"/>
            <person name="Ke Y.-H."/>
            <person name="Bonito G."/>
            <person name="Liao H.-L."/>
            <person name="Looney B."/>
            <person name="Rojas-Flechas A."/>
            <person name="Nash J."/>
            <person name="Hameed K."/>
            <person name="Schadt C."/>
            <person name="Martin F."/>
            <person name="Crous P.W."/>
            <person name="Miettinen O."/>
            <person name="Magnuson J.K."/>
            <person name="Labbe J."/>
            <person name="Jacobson D."/>
            <person name="Doktycz M.J."/>
            <person name="Veneault-Fourrey C."/>
            <person name="Kuo A."/>
            <person name="Mondo S."/>
            <person name="Calhoun S."/>
            <person name="Riley R."/>
            <person name="Ohm R."/>
            <person name="LaButti K."/>
            <person name="Andreopoulos B."/>
            <person name="Pangilinan J."/>
            <person name="Nolan M."/>
            <person name="Tritt A."/>
            <person name="Clum A."/>
            <person name="Lipzen A."/>
            <person name="Daum C."/>
            <person name="Barry K."/>
            <person name="Grigoriev I.V."/>
            <person name="Vilgalys R."/>
        </authorList>
    </citation>
    <scope>NUCLEOTIDE SEQUENCE</scope>
    <source>
        <strain evidence="3">PMI_201</strain>
    </source>
</reference>
<dbReference type="InterPro" id="IPR014044">
    <property type="entry name" value="CAP_dom"/>
</dbReference>
<protein>
    <submittedName>
        <fullName evidence="3">CAP domain-containing protein</fullName>
    </submittedName>
</protein>
<comment type="caution">
    <text evidence="3">The sequence shown here is derived from an EMBL/GenBank/DDBJ whole genome shotgun (WGS) entry which is preliminary data.</text>
</comment>
<dbReference type="PRINTS" id="PR00837">
    <property type="entry name" value="V5TPXLIKE"/>
</dbReference>
<name>A0AAD4KZD1_9EURO</name>
<proteinExistence type="predicted"/>
<dbReference type="RefSeq" id="XP_046076427.1">
    <property type="nucleotide sequence ID" value="XM_046221618.1"/>
</dbReference>
<dbReference type="PROSITE" id="PS01009">
    <property type="entry name" value="CRISP_1"/>
    <property type="match status" value="1"/>
</dbReference>
<dbReference type="Pfam" id="PF00188">
    <property type="entry name" value="CAP"/>
    <property type="match status" value="1"/>
</dbReference>
<dbReference type="Proteomes" id="UP001201262">
    <property type="component" value="Unassembled WGS sequence"/>
</dbReference>
<gene>
    <name evidence="3" type="ORF">BGW36DRAFT_443587</name>
</gene>
<feature type="chain" id="PRO_5041981848" evidence="1">
    <location>
        <begin position="18"/>
        <end position="242"/>
    </location>
</feature>
<dbReference type="PANTHER" id="PTHR10334">
    <property type="entry name" value="CYSTEINE-RICH SECRETORY PROTEIN-RELATED"/>
    <property type="match status" value="1"/>
</dbReference>
<dbReference type="GeneID" id="70251905"/>
<accession>A0AAD4KZD1</accession>
<evidence type="ECO:0000259" key="2">
    <source>
        <dbReference type="SMART" id="SM00198"/>
    </source>
</evidence>
<dbReference type="Gene3D" id="3.40.33.10">
    <property type="entry name" value="CAP"/>
    <property type="match status" value="1"/>
</dbReference>
<dbReference type="InterPro" id="IPR018244">
    <property type="entry name" value="Allrgn_V5/Tpx1_CS"/>
</dbReference>
<evidence type="ECO:0000256" key="1">
    <source>
        <dbReference type="SAM" id="SignalP"/>
    </source>
</evidence>
<dbReference type="AlphaFoldDB" id="A0AAD4KZD1"/>
<keyword evidence="4" id="KW-1185">Reference proteome</keyword>
<feature type="domain" description="SCP" evidence="2">
    <location>
        <begin position="65"/>
        <end position="201"/>
    </location>
</feature>
<sequence length="242" mass="26820">MSRLALFFLATLHPVCGFSQDPTTLTRQSTATLQARDVVYFTTIVTVTAQPAHSTTSPSYTNSTQLQLDSLTQTNFYRQQHNASALTWNTTLASYAQNWADHCNWKHSGGPYGENLAEGFSNTTSAIDAWARESTDYSYTKPTGFSEQTGHFTQLVWKATSQLGCAVADCSRNDETFQENGGEAFGWYFLCEYWPPGNVGGDDDEYFKENVDPVVESGVMEGRCVGRVVWVAVVVGVLWQVL</sequence>
<organism evidence="3 4">
    <name type="scientific">Talaromyces proteolyticus</name>
    <dbReference type="NCBI Taxonomy" id="1131652"/>
    <lineage>
        <taxon>Eukaryota</taxon>
        <taxon>Fungi</taxon>
        <taxon>Dikarya</taxon>
        <taxon>Ascomycota</taxon>
        <taxon>Pezizomycotina</taxon>
        <taxon>Eurotiomycetes</taxon>
        <taxon>Eurotiomycetidae</taxon>
        <taxon>Eurotiales</taxon>
        <taxon>Trichocomaceae</taxon>
        <taxon>Talaromyces</taxon>
        <taxon>Talaromyces sect. Bacilispori</taxon>
    </lineage>
</organism>
<feature type="signal peptide" evidence="1">
    <location>
        <begin position="1"/>
        <end position="17"/>
    </location>
</feature>
<dbReference type="GO" id="GO:0005576">
    <property type="term" value="C:extracellular region"/>
    <property type="evidence" value="ECO:0007669"/>
    <property type="project" value="InterPro"/>
</dbReference>
<evidence type="ECO:0000313" key="3">
    <source>
        <dbReference type="EMBL" id="KAH8703409.1"/>
    </source>
</evidence>